<name>A0A0D1KMM3_BACIU</name>
<sequence length="99" mass="11493">MFKGKYTGEGNLNLDREKTYFLFPLGESHYYVSKFNNINAHQGAFRQCLFTVSECSDDIKDTVPPDDVKPKIEANNDEKNVENECIDLPPERWQQISLF</sequence>
<evidence type="ECO:0000313" key="1">
    <source>
        <dbReference type="EMBL" id="KIU04431.1"/>
    </source>
</evidence>
<reference evidence="1 2" key="1">
    <citation type="submission" date="2014-12" db="EMBL/GenBank/DDBJ databases">
        <title>Comparative genome analysis of Bacillus coagulans HM-08, Clostridium butyricum HM-68, Bacillus subtilis HM-66 and Bacillus licheniformis BL-09.</title>
        <authorList>
            <person name="Zhang H."/>
        </authorList>
    </citation>
    <scope>NUCLEOTIDE SEQUENCE [LARGE SCALE GENOMIC DNA]</scope>
    <source>
        <strain evidence="1 2">HM-66</strain>
    </source>
</reference>
<dbReference type="Proteomes" id="UP000032247">
    <property type="component" value="Unassembled WGS sequence"/>
</dbReference>
<proteinExistence type="predicted"/>
<gene>
    <name evidence="1" type="ORF">SC09_contig8orf00070</name>
</gene>
<dbReference type="AlphaFoldDB" id="A0A0D1KMM3"/>
<accession>A0A0D1KMM3</accession>
<dbReference type="EMBL" id="JXBC01000014">
    <property type="protein sequence ID" value="KIU04431.1"/>
    <property type="molecule type" value="Genomic_DNA"/>
</dbReference>
<dbReference type="PATRIC" id="fig|1423.173.peg.4878"/>
<protein>
    <submittedName>
        <fullName evidence="1">Uncharacterized protein</fullName>
    </submittedName>
</protein>
<comment type="caution">
    <text evidence="1">The sequence shown here is derived from an EMBL/GenBank/DDBJ whole genome shotgun (WGS) entry which is preliminary data.</text>
</comment>
<evidence type="ECO:0000313" key="2">
    <source>
        <dbReference type="Proteomes" id="UP000032247"/>
    </source>
</evidence>
<organism evidence="1 2">
    <name type="scientific">Bacillus subtilis</name>
    <dbReference type="NCBI Taxonomy" id="1423"/>
    <lineage>
        <taxon>Bacteria</taxon>
        <taxon>Bacillati</taxon>
        <taxon>Bacillota</taxon>
        <taxon>Bacilli</taxon>
        <taxon>Bacillales</taxon>
        <taxon>Bacillaceae</taxon>
        <taxon>Bacillus</taxon>
    </lineage>
</organism>